<accession>A0A7J6TVZ6</accession>
<name>A0A7J6TVZ6_PEROL</name>
<protein>
    <submittedName>
        <fullName evidence="2">Uncharacterized protein</fullName>
    </submittedName>
</protein>
<dbReference type="AlphaFoldDB" id="A0A7J6TVZ6"/>
<keyword evidence="3" id="KW-1185">Reference proteome</keyword>
<evidence type="ECO:0000256" key="1">
    <source>
        <dbReference type="SAM" id="MobiDB-lite"/>
    </source>
</evidence>
<gene>
    <name evidence="2" type="ORF">FOZ63_006464</name>
</gene>
<organism evidence="2 3">
    <name type="scientific">Perkinsus olseni</name>
    <name type="common">Perkinsus atlanticus</name>
    <dbReference type="NCBI Taxonomy" id="32597"/>
    <lineage>
        <taxon>Eukaryota</taxon>
        <taxon>Sar</taxon>
        <taxon>Alveolata</taxon>
        <taxon>Perkinsozoa</taxon>
        <taxon>Perkinsea</taxon>
        <taxon>Perkinsida</taxon>
        <taxon>Perkinsidae</taxon>
        <taxon>Perkinsus</taxon>
    </lineage>
</organism>
<feature type="non-terminal residue" evidence="2">
    <location>
        <position position="111"/>
    </location>
</feature>
<comment type="caution">
    <text evidence="2">The sequence shown here is derived from an EMBL/GenBank/DDBJ whole genome shotgun (WGS) entry which is preliminary data.</text>
</comment>
<evidence type="ECO:0000313" key="3">
    <source>
        <dbReference type="Proteomes" id="UP000553632"/>
    </source>
</evidence>
<dbReference type="EMBL" id="JABANO010008272">
    <property type="protein sequence ID" value="KAF4748811.1"/>
    <property type="molecule type" value="Genomic_DNA"/>
</dbReference>
<feature type="region of interest" description="Disordered" evidence="1">
    <location>
        <begin position="1"/>
        <end position="53"/>
    </location>
</feature>
<proteinExistence type="predicted"/>
<evidence type="ECO:0000313" key="2">
    <source>
        <dbReference type="EMBL" id="KAF4748811.1"/>
    </source>
</evidence>
<dbReference type="Proteomes" id="UP000553632">
    <property type="component" value="Unassembled WGS sequence"/>
</dbReference>
<sequence>MTALTNGTLPKVEGKEMNLSLTAATTTPTPNGSLSSSEREEDDDNMASDSASVQNQVTFVVSNRSPVETVPVSPVEAAPPKKVLPVAPIFNDCGSFTLEEMVEPMSGSRKR</sequence>
<reference evidence="2 3" key="1">
    <citation type="submission" date="2020-04" db="EMBL/GenBank/DDBJ databases">
        <title>Perkinsus olseni comparative genomics.</title>
        <authorList>
            <person name="Bogema D.R."/>
        </authorList>
    </citation>
    <scope>NUCLEOTIDE SEQUENCE [LARGE SCALE GENOMIC DNA]</scope>
    <source>
        <strain evidence="2 3">ATCC PRA-207</strain>
    </source>
</reference>